<protein>
    <submittedName>
        <fullName evidence="2">Uncharacterized protein</fullName>
    </submittedName>
</protein>
<feature type="signal peptide" evidence="1">
    <location>
        <begin position="1"/>
        <end position="26"/>
    </location>
</feature>
<sequence>MASKHRITDRLSTAILLTGLAGVAAADQPDPFGQFSERCLGRGPDFQRTVAAAKDRDWPALATDMTTSLTPVENPVALEGWNLTAEGDGSFEALVVARAAVGDSKVESCTMAYAEVDAAAFERRLVDETRAKASGTKNGQGRIRKFFEASSSERRQAITLDLPLYPNGHDEVIVSVVSEQQVEN</sequence>
<name>A0ABR9IY95_RHIVS</name>
<accession>A0ABR9IY95</accession>
<keyword evidence="3" id="KW-1185">Reference proteome</keyword>
<keyword evidence="1" id="KW-0732">Signal</keyword>
<feature type="chain" id="PRO_5046619688" evidence="1">
    <location>
        <begin position="27"/>
        <end position="184"/>
    </location>
</feature>
<reference evidence="2 3" key="1">
    <citation type="submission" date="2020-10" db="EMBL/GenBank/DDBJ databases">
        <title>Sequencing the genomes of 1000 actinobacteria strains.</title>
        <authorList>
            <person name="Klenk H.-P."/>
        </authorList>
    </citation>
    <scope>NUCLEOTIDE SEQUENCE [LARGE SCALE GENOMIC DNA]</scope>
    <source>
        <strain evidence="2 3">DSM 7307</strain>
    </source>
</reference>
<comment type="caution">
    <text evidence="2">The sequence shown here is derived from an EMBL/GenBank/DDBJ whole genome shotgun (WGS) entry which is preliminary data.</text>
</comment>
<gene>
    <name evidence="2" type="ORF">H4W29_005447</name>
</gene>
<organism evidence="2 3">
    <name type="scientific">Rhizobium viscosum</name>
    <name type="common">Arthrobacter viscosus</name>
    <dbReference type="NCBI Taxonomy" id="1673"/>
    <lineage>
        <taxon>Bacteria</taxon>
        <taxon>Pseudomonadati</taxon>
        <taxon>Pseudomonadota</taxon>
        <taxon>Alphaproteobacteria</taxon>
        <taxon>Hyphomicrobiales</taxon>
        <taxon>Rhizobiaceae</taxon>
        <taxon>Rhizobium/Agrobacterium group</taxon>
        <taxon>Rhizobium</taxon>
    </lineage>
</organism>
<evidence type="ECO:0000313" key="3">
    <source>
        <dbReference type="Proteomes" id="UP000620262"/>
    </source>
</evidence>
<evidence type="ECO:0000256" key="1">
    <source>
        <dbReference type="SAM" id="SignalP"/>
    </source>
</evidence>
<proteinExistence type="predicted"/>
<evidence type="ECO:0000313" key="2">
    <source>
        <dbReference type="EMBL" id="MBE1508202.1"/>
    </source>
</evidence>
<dbReference type="RefSeq" id="WP_192731843.1">
    <property type="nucleotide sequence ID" value="NZ_BAAAVL010000002.1"/>
</dbReference>
<dbReference type="EMBL" id="JADBEC010000002">
    <property type="protein sequence ID" value="MBE1508202.1"/>
    <property type="molecule type" value="Genomic_DNA"/>
</dbReference>
<dbReference type="Proteomes" id="UP000620262">
    <property type="component" value="Unassembled WGS sequence"/>
</dbReference>